<feature type="compositionally biased region" description="Polar residues" evidence="3">
    <location>
        <begin position="90"/>
        <end position="104"/>
    </location>
</feature>
<dbReference type="GO" id="GO:0009631">
    <property type="term" value="P:cold acclimation"/>
    <property type="evidence" value="ECO:0007669"/>
    <property type="project" value="TreeGrafter"/>
</dbReference>
<comment type="caution">
    <text evidence="4">The sequence shown here is derived from an EMBL/GenBank/DDBJ whole genome shotgun (WGS) entry which is preliminary data.</text>
</comment>
<evidence type="ECO:0000256" key="3">
    <source>
        <dbReference type="SAM" id="MobiDB-lite"/>
    </source>
</evidence>
<gene>
    <name evidence="4" type="ORF">G2W53_005433</name>
</gene>
<keyword evidence="5" id="KW-1185">Reference proteome</keyword>
<evidence type="ECO:0000313" key="4">
    <source>
        <dbReference type="EMBL" id="KAF7836951.1"/>
    </source>
</evidence>
<feature type="region of interest" description="Disordered" evidence="3">
    <location>
        <begin position="1"/>
        <end position="104"/>
    </location>
</feature>
<dbReference type="InterPro" id="IPR000167">
    <property type="entry name" value="Dehydrin"/>
</dbReference>
<evidence type="ECO:0000256" key="1">
    <source>
        <dbReference type="ARBA" id="ARBA00008403"/>
    </source>
</evidence>
<name>A0A835CB54_9FABA</name>
<feature type="compositionally biased region" description="Gly residues" evidence="3">
    <location>
        <begin position="37"/>
        <end position="56"/>
    </location>
</feature>
<dbReference type="InterPro" id="IPR030513">
    <property type="entry name" value="Dehydrin_CS"/>
</dbReference>
<dbReference type="EMBL" id="JAAIUW010000003">
    <property type="protein sequence ID" value="KAF7836951.1"/>
    <property type="molecule type" value="Genomic_DNA"/>
</dbReference>
<dbReference type="PANTHER" id="PTHR33346:SF42">
    <property type="entry name" value="DEHYDRIN XERO 1"/>
    <property type="match status" value="1"/>
</dbReference>
<dbReference type="Pfam" id="PF00257">
    <property type="entry name" value="Dehydrin"/>
    <property type="match status" value="1"/>
</dbReference>
<evidence type="ECO:0000313" key="5">
    <source>
        <dbReference type="Proteomes" id="UP000634136"/>
    </source>
</evidence>
<feature type="compositionally biased region" description="Polar residues" evidence="3">
    <location>
        <begin position="1"/>
        <end position="35"/>
    </location>
</feature>
<dbReference type="PANTHER" id="PTHR33346">
    <property type="entry name" value="DEHYDRIN XERO 2-RELATED"/>
    <property type="match status" value="1"/>
</dbReference>
<proteinExistence type="inferred from homology"/>
<organism evidence="4 5">
    <name type="scientific">Senna tora</name>
    <dbReference type="NCBI Taxonomy" id="362788"/>
    <lineage>
        <taxon>Eukaryota</taxon>
        <taxon>Viridiplantae</taxon>
        <taxon>Streptophyta</taxon>
        <taxon>Embryophyta</taxon>
        <taxon>Tracheophyta</taxon>
        <taxon>Spermatophyta</taxon>
        <taxon>Magnoliopsida</taxon>
        <taxon>eudicotyledons</taxon>
        <taxon>Gunneridae</taxon>
        <taxon>Pentapetalae</taxon>
        <taxon>rosids</taxon>
        <taxon>fabids</taxon>
        <taxon>Fabales</taxon>
        <taxon>Fabaceae</taxon>
        <taxon>Caesalpinioideae</taxon>
        <taxon>Cassia clade</taxon>
        <taxon>Senna</taxon>
    </lineage>
</organism>
<comment type="similarity">
    <text evidence="1 2">Belongs to the plant dehydrin family.</text>
</comment>
<dbReference type="GO" id="GO:0009737">
    <property type="term" value="P:response to abscisic acid"/>
    <property type="evidence" value="ECO:0007669"/>
    <property type="project" value="TreeGrafter"/>
</dbReference>
<dbReference type="GO" id="GO:0009414">
    <property type="term" value="P:response to water deprivation"/>
    <property type="evidence" value="ECO:0007669"/>
    <property type="project" value="UniProtKB-ARBA"/>
</dbReference>
<dbReference type="PROSITE" id="PS00315">
    <property type="entry name" value="DEHYDRIN_1"/>
    <property type="match status" value="1"/>
</dbReference>
<sequence>MAHYQNQYGDATRTDQYGNPVGQTQTDQYGNPVQHTTGGGGGGGATNTGYGTGSGGSSSSSEDEVDENGVRRKKGMKEKIKEKIPGVGTPPTTMPLTSDSDYMR</sequence>
<dbReference type="PROSITE" id="PS00823">
    <property type="entry name" value="DEHYDRIN_2"/>
    <property type="match status" value="1"/>
</dbReference>
<evidence type="ECO:0000256" key="2">
    <source>
        <dbReference type="RuleBase" id="RU003995"/>
    </source>
</evidence>
<reference evidence="4" key="1">
    <citation type="submission" date="2020-09" db="EMBL/GenBank/DDBJ databases">
        <title>Genome-Enabled Discovery of Anthraquinone Biosynthesis in Senna tora.</title>
        <authorList>
            <person name="Kang S.-H."/>
            <person name="Pandey R.P."/>
            <person name="Lee C.-M."/>
            <person name="Sim J.-S."/>
            <person name="Jeong J.-T."/>
            <person name="Choi B.-S."/>
            <person name="Jung M."/>
            <person name="Ginzburg D."/>
            <person name="Zhao K."/>
            <person name="Won S.Y."/>
            <person name="Oh T.-J."/>
            <person name="Yu Y."/>
            <person name="Kim N.-H."/>
            <person name="Lee O.R."/>
            <person name="Lee T.-H."/>
            <person name="Bashyal P."/>
            <person name="Kim T.-S."/>
            <person name="Lee W.-H."/>
            <person name="Kawkins C."/>
            <person name="Kim C.-K."/>
            <person name="Kim J.S."/>
            <person name="Ahn B.O."/>
            <person name="Rhee S.Y."/>
            <person name="Sohng J.K."/>
        </authorList>
    </citation>
    <scope>NUCLEOTIDE SEQUENCE</scope>
    <source>
        <tissue evidence="4">Leaf</tissue>
    </source>
</reference>
<dbReference type="AlphaFoldDB" id="A0A835CB54"/>
<protein>
    <submittedName>
        <fullName evidence="4">Dehydrin Xero 1-like</fullName>
    </submittedName>
</protein>
<dbReference type="OrthoDB" id="1166395at2759"/>
<dbReference type="Proteomes" id="UP000634136">
    <property type="component" value="Unassembled WGS sequence"/>
</dbReference>
<accession>A0A835CB54</accession>
<dbReference type="GO" id="GO:0005829">
    <property type="term" value="C:cytosol"/>
    <property type="evidence" value="ECO:0007669"/>
    <property type="project" value="TreeGrafter"/>
</dbReference>